<evidence type="ECO:0000313" key="7">
    <source>
        <dbReference type="Proteomes" id="UP001227230"/>
    </source>
</evidence>
<accession>A0ABY9CMR8</accession>
<feature type="compositionally biased region" description="Basic and acidic residues" evidence="5">
    <location>
        <begin position="148"/>
        <end position="173"/>
    </location>
</feature>
<name>A0ABY9CMR8_VITVI</name>
<dbReference type="EMBL" id="CP126657">
    <property type="protein sequence ID" value="WJZ96853.1"/>
    <property type="molecule type" value="Genomic_DNA"/>
</dbReference>
<evidence type="ECO:0000256" key="1">
    <source>
        <dbReference type="ARBA" id="ARBA00004123"/>
    </source>
</evidence>
<evidence type="ECO:0000256" key="2">
    <source>
        <dbReference type="ARBA" id="ARBA00023015"/>
    </source>
</evidence>
<keyword evidence="3" id="KW-0804">Transcription</keyword>
<keyword evidence="4" id="KW-0539">Nucleus</keyword>
<evidence type="ECO:0000313" key="6">
    <source>
        <dbReference type="EMBL" id="WJZ96853.1"/>
    </source>
</evidence>
<protein>
    <recommendedName>
        <fullName evidence="8">Mediator of RNA polymerase II transcription subunit 19a</fullName>
    </recommendedName>
</protein>
<dbReference type="InterPro" id="IPR019403">
    <property type="entry name" value="Mediator_Med19_met"/>
</dbReference>
<feature type="region of interest" description="Disordered" evidence="5">
    <location>
        <begin position="101"/>
        <end position="210"/>
    </location>
</feature>
<dbReference type="PANTHER" id="PTHR22536">
    <property type="entry name" value="LUNG CANCER METASTASIS-RELATED LCMR1 PROTEIN"/>
    <property type="match status" value="1"/>
</dbReference>
<gene>
    <name evidence="6" type="ORF">VitviT2T_015500</name>
</gene>
<dbReference type="Proteomes" id="UP001227230">
    <property type="component" value="Chromosome 10"/>
</dbReference>
<dbReference type="PANTHER" id="PTHR22536:SF3">
    <property type="entry name" value="MEDIATOR OF RNA POLYMERASE II TRANSCRIPTION SUBUNIT 19B"/>
    <property type="match status" value="1"/>
</dbReference>
<feature type="compositionally biased region" description="Basic residues" evidence="5">
    <location>
        <begin position="127"/>
        <end position="147"/>
    </location>
</feature>
<proteinExistence type="predicted"/>
<keyword evidence="7" id="KW-1185">Reference proteome</keyword>
<organism evidence="6 7">
    <name type="scientific">Vitis vinifera</name>
    <name type="common">Grape</name>
    <dbReference type="NCBI Taxonomy" id="29760"/>
    <lineage>
        <taxon>Eukaryota</taxon>
        <taxon>Viridiplantae</taxon>
        <taxon>Streptophyta</taxon>
        <taxon>Embryophyta</taxon>
        <taxon>Tracheophyta</taxon>
        <taxon>Spermatophyta</taxon>
        <taxon>Magnoliopsida</taxon>
        <taxon>eudicotyledons</taxon>
        <taxon>Gunneridae</taxon>
        <taxon>Pentapetalae</taxon>
        <taxon>rosids</taxon>
        <taxon>Vitales</taxon>
        <taxon>Vitaceae</taxon>
        <taxon>Viteae</taxon>
        <taxon>Vitis</taxon>
    </lineage>
</organism>
<evidence type="ECO:0000256" key="5">
    <source>
        <dbReference type="SAM" id="MobiDB-lite"/>
    </source>
</evidence>
<evidence type="ECO:0000256" key="4">
    <source>
        <dbReference type="ARBA" id="ARBA00023242"/>
    </source>
</evidence>
<evidence type="ECO:0000256" key="3">
    <source>
        <dbReference type="ARBA" id="ARBA00023163"/>
    </source>
</evidence>
<sequence>MDADYKKFGKGPRELSGAVDLINHYKLLPHHEFFCKRSLPLSISETHYLRSVVGGTEIRKGEGMELDQLFHSTFYLRERNAGIHPFDLDILREAFQMRETTPVELSSAEKGIPTCVPKSKNEPKDKERKHKKSKDKAKDRKKHRHHPKDSSSDKNKDKCRIGNRDSGIEQKQQDKKRKHDGNGDVSYIQSHLKTERRNSQIKMGMQRETR</sequence>
<comment type="subcellular location">
    <subcellularLocation>
        <location evidence="1">Nucleus</location>
    </subcellularLocation>
</comment>
<keyword evidence="2" id="KW-0805">Transcription regulation</keyword>
<evidence type="ECO:0008006" key="8">
    <source>
        <dbReference type="Google" id="ProtNLM"/>
    </source>
</evidence>
<reference evidence="6 7" key="1">
    <citation type="journal article" date="2023" name="Hortic Res">
        <title>The complete reference genome for grapevine (Vitis vinifera L.) genetics and breeding.</title>
        <authorList>
            <person name="Shi X."/>
            <person name="Cao S."/>
            <person name="Wang X."/>
            <person name="Huang S."/>
            <person name="Wang Y."/>
            <person name="Liu Z."/>
            <person name="Liu W."/>
            <person name="Leng X."/>
            <person name="Peng Y."/>
            <person name="Wang N."/>
            <person name="Wang Y."/>
            <person name="Ma Z."/>
            <person name="Xu X."/>
            <person name="Zhang F."/>
            <person name="Xue H."/>
            <person name="Zhong H."/>
            <person name="Wang Y."/>
            <person name="Zhang K."/>
            <person name="Velt A."/>
            <person name="Avia K."/>
            <person name="Holtgrawe D."/>
            <person name="Grimplet J."/>
            <person name="Matus J.T."/>
            <person name="Ware D."/>
            <person name="Wu X."/>
            <person name="Wang H."/>
            <person name="Liu C."/>
            <person name="Fang Y."/>
            <person name="Rustenholz C."/>
            <person name="Cheng Z."/>
            <person name="Xiao H."/>
            <person name="Zhou Y."/>
        </authorList>
    </citation>
    <scope>NUCLEOTIDE SEQUENCE [LARGE SCALE GENOMIC DNA]</scope>
    <source>
        <strain evidence="7">cv. Pinot noir / PN40024</strain>
        <tissue evidence="6">Leaf</tissue>
    </source>
</reference>